<evidence type="ECO:0000313" key="3">
    <source>
        <dbReference type="Proteomes" id="UP000196084"/>
    </source>
</evidence>
<feature type="compositionally biased region" description="Acidic residues" evidence="1">
    <location>
        <begin position="26"/>
        <end position="65"/>
    </location>
</feature>
<evidence type="ECO:0000256" key="1">
    <source>
        <dbReference type="SAM" id="MobiDB-lite"/>
    </source>
</evidence>
<gene>
    <name evidence="2" type="ORF">B2G88_00110</name>
</gene>
<name>A0A202EAH3_9EURY</name>
<dbReference type="Proteomes" id="UP000196084">
    <property type="component" value="Unassembled WGS sequence"/>
</dbReference>
<dbReference type="EMBL" id="MWPH01000001">
    <property type="protein sequence ID" value="OVE85273.1"/>
    <property type="molecule type" value="Genomic_DNA"/>
</dbReference>
<sequence>MERRKILLGSGAALATIVAGCSSSETGDDDPSNDSEDSLTDHDDDDDYDDDHDADDDDDRDDDHDDIPGYSGDVSFDSDKLSVESVERKDDTLDIVVYTDTTDSYELRKEFEKLGDELEKSIDDPEAFIAEINTLELIIEYDGSRVLSVYVDVQWVIDYMHGDLTEEELGDKVYETKD</sequence>
<protein>
    <submittedName>
        <fullName evidence="2">Uncharacterized protein</fullName>
    </submittedName>
</protein>
<evidence type="ECO:0000313" key="2">
    <source>
        <dbReference type="EMBL" id="OVE85273.1"/>
    </source>
</evidence>
<keyword evidence="3" id="KW-1185">Reference proteome</keyword>
<organism evidence="2 3">
    <name type="scientific">Natronolimnobius baerhuensis</name>
    <dbReference type="NCBI Taxonomy" id="253108"/>
    <lineage>
        <taxon>Archaea</taxon>
        <taxon>Methanobacteriati</taxon>
        <taxon>Methanobacteriota</taxon>
        <taxon>Stenosarchaea group</taxon>
        <taxon>Halobacteria</taxon>
        <taxon>Halobacteriales</taxon>
        <taxon>Natrialbaceae</taxon>
        <taxon>Natronolimnobius</taxon>
    </lineage>
</organism>
<dbReference type="OrthoDB" id="170203at2157"/>
<dbReference type="PROSITE" id="PS51257">
    <property type="entry name" value="PROKAR_LIPOPROTEIN"/>
    <property type="match status" value="1"/>
</dbReference>
<comment type="caution">
    <text evidence="2">The sequence shown here is derived from an EMBL/GenBank/DDBJ whole genome shotgun (WGS) entry which is preliminary data.</text>
</comment>
<dbReference type="RefSeq" id="WP_054862276.1">
    <property type="nucleotide sequence ID" value="NZ_MWPH01000001.1"/>
</dbReference>
<proteinExistence type="predicted"/>
<dbReference type="AlphaFoldDB" id="A0A202EAH3"/>
<feature type="region of interest" description="Disordered" evidence="1">
    <location>
        <begin position="21"/>
        <end position="78"/>
    </location>
</feature>
<accession>A0A202EAH3</accession>
<reference evidence="2 3" key="1">
    <citation type="submission" date="2017-02" db="EMBL/GenBank/DDBJ databases">
        <title>Natronthermophilus aegyptiacus gen. nov.,sp. nov., an aerobic, extremely halophilic alkalithermophilic archaeon isolated from the athalassohaline Wadi An Natrun, Egypt.</title>
        <authorList>
            <person name="Zhao B."/>
        </authorList>
    </citation>
    <scope>NUCLEOTIDE SEQUENCE [LARGE SCALE GENOMIC DNA]</scope>
    <source>
        <strain evidence="2 3">CGMCC 1.3597</strain>
    </source>
</reference>